<reference evidence="5 6" key="1">
    <citation type="submission" date="2017-04" db="EMBL/GenBank/DDBJ databases">
        <authorList>
            <person name="Afonso C.L."/>
            <person name="Miller P.J."/>
            <person name="Scott M.A."/>
            <person name="Spackman E."/>
            <person name="Goraichik I."/>
            <person name="Dimitrov K.M."/>
            <person name="Suarez D.L."/>
            <person name="Swayne D.E."/>
        </authorList>
    </citation>
    <scope>NUCLEOTIDE SEQUENCE [LARGE SCALE GENOMIC DNA]</scope>
    <source>
        <strain evidence="5 6">DSM 43828</strain>
    </source>
</reference>
<dbReference type="SMART" id="SM00866">
    <property type="entry name" value="UTRA"/>
    <property type="match status" value="1"/>
</dbReference>
<dbReference type="InterPro" id="IPR036388">
    <property type="entry name" value="WH-like_DNA-bd_sf"/>
</dbReference>
<proteinExistence type="predicted"/>
<dbReference type="PROSITE" id="PS50949">
    <property type="entry name" value="HTH_GNTR"/>
    <property type="match status" value="1"/>
</dbReference>
<dbReference type="Gene3D" id="1.10.10.10">
    <property type="entry name" value="Winged helix-like DNA-binding domain superfamily/Winged helix DNA-binding domain"/>
    <property type="match status" value="1"/>
</dbReference>
<dbReference type="GO" id="GO:0045892">
    <property type="term" value="P:negative regulation of DNA-templated transcription"/>
    <property type="evidence" value="ECO:0007669"/>
    <property type="project" value="TreeGrafter"/>
</dbReference>
<dbReference type="AlphaFoldDB" id="A0A1W2AA96"/>
<dbReference type="OrthoDB" id="120836at2"/>
<evidence type="ECO:0000313" key="5">
    <source>
        <dbReference type="EMBL" id="SMC57586.1"/>
    </source>
</evidence>
<dbReference type="PANTHER" id="PTHR44846">
    <property type="entry name" value="MANNOSYL-D-GLYCERATE TRANSPORT/METABOLISM SYSTEM REPRESSOR MNGR-RELATED"/>
    <property type="match status" value="1"/>
</dbReference>
<evidence type="ECO:0000259" key="4">
    <source>
        <dbReference type="PROSITE" id="PS50949"/>
    </source>
</evidence>
<dbReference type="Gene3D" id="3.40.1410.10">
    <property type="entry name" value="Chorismate lyase-like"/>
    <property type="match status" value="1"/>
</dbReference>
<dbReference type="PRINTS" id="PR00035">
    <property type="entry name" value="HTHGNTR"/>
</dbReference>
<protein>
    <submittedName>
        <fullName evidence="5">GntR family transcriptional regulator</fullName>
    </submittedName>
</protein>
<evidence type="ECO:0000313" key="6">
    <source>
        <dbReference type="Proteomes" id="UP000192674"/>
    </source>
</evidence>
<dbReference type="CDD" id="cd07377">
    <property type="entry name" value="WHTH_GntR"/>
    <property type="match status" value="1"/>
</dbReference>
<dbReference type="SUPFAM" id="SSF64288">
    <property type="entry name" value="Chorismate lyase-like"/>
    <property type="match status" value="1"/>
</dbReference>
<dbReference type="InterPro" id="IPR000524">
    <property type="entry name" value="Tscrpt_reg_HTH_GntR"/>
</dbReference>
<gene>
    <name evidence="5" type="ORF">SAMN05661093_00595</name>
</gene>
<keyword evidence="1" id="KW-0805">Transcription regulation</keyword>
<dbReference type="InterPro" id="IPR028978">
    <property type="entry name" value="Chorismate_lyase_/UTRA_dom_sf"/>
</dbReference>
<accession>A0A1W2AA96</accession>
<dbReference type="SUPFAM" id="SSF46785">
    <property type="entry name" value="Winged helix' DNA-binding domain"/>
    <property type="match status" value="1"/>
</dbReference>
<dbReference type="Pfam" id="PF00392">
    <property type="entry name" value="GntR"/>
    <property type="match status" value="1"/>
</dbReference>
<dbReference type="GO" id="GO:0003677">
    <property type="term" value="F:DNA binding"/>
    <property type="evidence" value="ECO:0007669"/>
    <property type="project" value="UniProtKB-KW"/>
</dbReference>
<organism evidence="5 6">
    <name type="scientific">Kibdelosporangium aridum</name>
    <dbReference type="NCBI Taxonomy" id="2030"/>
    <lineage>
        <taxon>Bacteria</taxon>
        <taxon>Bacillati</taxon>
        <taxon>Actinomycetota</taxon>
        <taxon>Actinomycetes</taxon>
        <taxon>Pseudonocardiales</taxon>
        <taxon>Pseudonocardiaceae</taxon>
        <taxon>Kibdelosporangium</taxon>
    </lineage>
</organism>
<keyword evidence="6" id="KW-1185">Reference proteome</keyword>
<dbReference type="PANTHER" id="PTHR44846:SF17">
    <property type="entry name" value="GNTR-FAMILY TRANSCRIPTIONAL REGULATOR"/>
    <property type="match status" value="1"/>
</dbReference>
<keyword evidence="2" id="KW-0238">DNA-binding</keyword>
<evidence type="ECO:0000256" key="3">
    <source>
        <dbReference type="ARBA" id="ARBA00023163"/>
    </source>
</evidence>
<sequence length="258" mass="28746">MSNGGKLAKKKDAIASVIRDEIMAGRYPSGSMLPSESQLIERFTVSRTPVRDAIAILKAEGLVTVHHGKGAVVRMRPEWVVRSHPRKIIDDAPPGSGSSDYFDPDLEGYQWDVVGEPTTEWVRANAGLALVMGIREGADVYRHDQLLDDGQGRRMFHRMYLPSDTIRDPRKLGDRPYRSPTQLYNILSAAGHTLTWREHVRAVMPPPEDADRLHIPCATPMLVIQRIVAAPEGHTFAMEETRINAESAKLVYDLACEA</sequence>
<keyword evidence="3" id="KW-0804">Transcription</keyword>
<feature type="domain" description="HTH gntR-type" evidence="4">
    <location>
        <begin position="8"/>
        <end position="76"/>
    </location>
</feature>
<dbReference type="Proteomes" id="UP000192674">
    <property type="component" value="Unassembled WGS sequence"/>
</dbReference>
<evidence type="ECO:0000256" key="2">
    <source>
        <dbReference type="ARBA" id="ARBA00023125"/>
    </source>
</evidence>
<dbReference type="Pfam" id="PF07702">
    <property type="entry name" value="UTRA"/>
    <property type="match status" value="1"/>
</dbReference>
<dbReference type="InterPro" id="IPR011663">
    <property type="entry name" value="UTRA"/>
</dbReference>
<dbReference type="EMBL" id="FWXV01000001">
    <property type="protein sequence ID" value="SMC57586.1"/>
    <property type="molecule type" value="Genomic_DNA"/>
</dbReference>
<dbReference type="SMART" id="SM00345">
    <property type="entry name" value="HTH_GNTR"/>
    <property type="match status" value="1"/>
</dbReference>
<dbReference type="GO" id="GO:0003700">
    <property type="term" value="F:DNA-binding transcription factor activity"/>
    <property type="evidence" value="ECO:0007669"/>
    <property type="project" value="InterPro"/>
</dbReference>
<dbReference type="RefSeq" id="WP_051894702.1">
    <property type="nucleotide sequence ID" value="NZ_FWXV01000001.1"/>
</dbReference>
<dbReference type="InterPro" id="IPR036390">
    <property type="entry name" value="WH_DNA-bd_sf"/>
</dbReference>
<dbReference type="InterPro" id="IPR050679">
    <property type="entry name" value="Bact_HTH_transcr_reg"/>
</dbReference>
<name>A0A1W2AA96_KIBAR</name>
<evidence type="ECO:0000256" key="1">
    <source>
        <dbReference type="ARBA" id="ARBA00023015"/>
    </source>
</evidence>